<dbReference type="InterPro" id="IPR000073">
    <property type="entry name" value="AB_hydrolase_1"/>
</dbReference>
<protein>
    <submittedName>
        <fullName evidence="2">Alpha/beta hydrolase</fullName>
    </submittedName>
</protein>
<dbReference type="Gene3D" id="3.40.50.1820">
    <property type="entry name" value="alpha/beta hydrolase"/>
    <property type="match status" value="1"/>
</dbReference>
<dbReference type="InterPro" id="IPR029058">
    <property type="entry name" value="AB_hydrolase_fold"/>
</dbReference>
<keyword evidence="3" id="KW-1185">Reference proteome</keyword>
<comment type="caution">
    <text evidence="2">The sequence shown here is derived from an EMBL/GenBank/DDBJ whole genome shotgun (WGS) entry which is preliminary data.</text>
</comment>
<evidence type="ECO:0000313" key="3">
    <source>
        <dbReference type="Proteomes" id="UP001296706"/>
    </source>
</evidence>
<organism evidence="2 3">
    <name type="scientific">Pseudonocardia xinjiangensis</name>
    <dbReference type="NCBI Taxonomy" id="75289"/>
    <lineage>
        <taxon>Bacteria</taxon>
        <taxon>Bacillati</taxon>
        <taxon>Actinomycetota</taxon>
        <taxon>Actinomycetes</taxon>
        <taxon>Pseudonocardiales</taxon>
        <taxon>Pseudonocardiaceae</taxon>
        <taxon>Pseudonocardia</taxon>
    </lineage>
</organism>
<dbReference type="Proteomes" id="UP001296706">
    <property type="component" value="Unassembled WGS sequence"/>
</dbReference>
<dbReference type="GO" id="GO:0016787">
    <property type="term" value="F:hydrolase activity"/>
    <property type="evidence" value="ECO:0007669"/>
    <property type="project" value="UniProtKB-KW"/>
</dbReference>
<dbReference type="PANTHER" id="PTHR46331">
    <property type="entry name" value="VALACYCLOVIR HYDROLASE"/>
    <property type="match status" value="1"/>
</dbReference>
<gene>
    <name evidence="2" type="ORF">HF577_12670</name>
</gene>
<accession>A0ABX1RDI1</accession>
<keyword evidence="2" id="KW-0378">Hydrolase</keyword>
<dbReference type="PRINTS" id="PR00111">
    <property type="entry name" value="ABHYDROLASE"/>
</dbReference>
<reference evidence="2 3" key="1">
    <citation type="submission" date="2020-04" db="EMBL/GenBank/DDBJ databases">
        <authorList>
            <person name="Klaysubun C."/>
            <person name="Duangmal K."/>
            <person name="Lipun K."/>
        </authorList>
    </citation>
    <scope>NUCLEOTIDE SEQUENCE [LARGE SCALE GENOMIC DNA]</scope>
    <source>
        <strain evidence="2 3">JCM 11839</strain>
    </source>
</reference>
<proteinExistence type="predicted"/>
<dbReference type="EMBL" id="JAAXKY010000033">
    <property type="protein sequence ID" value="NMH77934.1"/>
    <property type="molecule type" value="Genomic_DNA"/>
</dbReference>
<evidence type="ECO:0000313" key="2">
    <source>
        <dbReference type="EMBL" id="NMH77934.1"/>
    </source>
</evidence>
<feature type="domain" description="AB hydrolase-1" evidence="1">
    <location>
        <begin position="46"/>
        <end position="144"/>
    </location>
</feature>
<evidence type="ECO:0000259" key="1">
    <source>
        <dbReference type="Pfam" id="PF00561"/>
    </source>
</evidence>
<dbReference type="Pfam" id="PF00561">
    <property type="entry name" value="Abhydrolase_1"/>
    <property type="match status" value="1"/>
</dbReference>
<sequence length="286" mass="30411">MWLTKLPGRLNTREMPISDSAAPRTGYAPVNGLQMYYEIHGSGGTPLLLLHGGLFDIDLQFGELLPGLSATRQVIAVDFQGHGRTNDADRLLRCADLASDVVGVLEHLGVARVDVFGFSVGGGTALHLAVKHPELVRKVIVSSASFNSDGLRPENAGAVGSMTVEMIAGTPMEQAYRAKSPHPDKLQDLLDKLGTFDEGFTGWSDADIEGIAAPTLITVGDCDAVTLDHAVRFLRLRGGGVNGDFEGVPASQLAVFPGTTHFFGLARTELVLDVVLHFLDAPMPEG</sequence>
<dbReference type="PANTHER" id="PTHR46331:SF2">
    <property type="entry name" value="VALACYCLOVIR HYDROLASE"/>
    <property type="match status" value="1"/>
</dbReference>
<name>A0ABX1RDI1_9PSEU</name>
<dbReference type="SUPFAM" id="SSF53474">
    <property type="entry name" value="alpha/beta-Hydrolases"/>
    <property type="match status" value="1"/>
</dbReference>